<organism evidence="2 3">
    <name type="scientific">Hevea brasiliensis</name>
    <name type="common">Para rubber tree</name>
    <name type="synonym">Siphonia brasiliensis</name>
    <dbReference type="NCBI Taxonomy" id="3981"/>
    <lineage>
        <taxon>Eukaryota</taxon>
        <taxon>Viridiplantae</taxon>
        <taxon>Streptophyta</taxon>
        <taxon>Embryophyta</taxon>
        <taxon>Tracheophyta</taxon>
        <taxon>Spermatophyta</taxon>
        <taxon>Magnoliopsida</taxon>
        <taxon>eudicotyledons</taxon>
        <taxon>Gunneridae</taxon>
        <taxon>Pentapetalae</taxon>
        <taxon>rosids</taxon>
        <taxon>fabids</taxon>
        <taxon>Malpighiales</taxon>
        <taxon>Euphorbiaceae</taxon>
        <taxon>Crotonoideae</taxon>
        <taxon>Micrandreae</taxon>
        <taxon>Hevea</taxon>
    </lineage>
</organism>
<protein>
    <submittedName>
        <fullName evidence="2">Uncharacterized protein</fullName>
    </submittedName>
</protein>
<feature type="region of interest" description="Disordered" evidence="1">
    <location>
        <begin position="1"/>
        <end position="102"/>
    </location>
</feature>
<comment type="caution">
    <text evidence="2">The sequence shown here is derived from an EMBL/GenBank/DDBJ whole genome shotgun (WGS) entry which is preliminary data.</text>
</comment>
<dbReference type="Proteomes" id="UP000467840">
    <property type="component" value="Chromosome 13"/>
</dbReference>
<accession>A0A6A6KWV3</accession>
<reference evidence="2 3" key="1">
    <citation type="journal article" date="2020" name="Mol. Plant">
        <title>The Chromosome-Based Rubber Tree Genome Provides New Insights into Spurge Genome Evolution and Rubber Biosynthesis.</title>
        <authorList>
            <person name="Liu J."/>
            <person name="Shi C."/>
            <person name="Shi C.C."/>
            <person name="Li W."/>
            <person name="Zhang Q.J."/>
            <person name="Zhang Y."/>
            <person name="Li K."/>
            <person name="Lu H.F."/>
            <person name="Shi C."/>
            <person name="Zhu S.T."/>
            <person name="Xiao Z.Y."/>
            <person name="Nan H."/>
            <person name="Yue Y."/>
            <person name="Zhu X.G."/>
            <person name="Wu Y."/>
            <person name="Hong X.N."/>
            <person name="Fan G.Y."/>
            <person name="Tong Y."/>
            <person name="Zhang D."/>
            <person name="Mao C.L."/>
            <person name="Liu Y.L."/>
            <person name="Hao S.J."/>
            <person name="Liu W.Q."/>
            <person name="Lv M.Q."/>
            <person name="Zhang H.B."/>
            <person name="Liu Y."/>
            <person name="Hu-Tang G.R."/>
            <person name="Wang J.P."/>
            <person name="Wang J.H."/>
            <person name="Sun Y.H."/>
            <person name="Ni S.B."/>
            <person name="Chen W.B."/>
            <person name="Zhang X.C."/>
            <person name="Jiao Y.N."/>
            <person name="Eichler E.E."/>
            <person name="Li G.H."/>
            <person name="Liu X."/>
            <person name="Gao L.Z."/>
        </authorList>
    </citation>
    <scope>NUCLEOTIDE SEQUENCE [LARGE SCALE GENOMIC DNA]</scope>
    <source>
        <strain evidence="3">cv. GT1</strain>
        <tissue evidence="2">Leaf</tissue>
    </source>
</reference>
<evidence type="ECO:0000313" key="2">
    <source>
        <dbReference type="EMBL" id="KAF2292523.1"/>
    </source>
</evidence>
<dbReference type="EMBL" id="JAAGAX010000014">
    <property type="protein sequence ID" value="KAF2292523.1"/>
    <property type="molecule type" value="Genomic_DNA"/>
</dbReference>
<evidence type="ECO:0000256" key="1">
    <source>
        <dbReference type="SAM" id="MobiDB-lite"/>
    </source>
</evidence>
<dbReference type="AlphaFoldDB" id="A0A6A6KWV3"/>
<feature type="compositionally biased region" description="Acidic residues" evidence="1">
    <location>
        <begin position="87"/>
        <end position="102"/>
    </location>
</feature>
<feature type="compositionally biased region" description="Basic and acidic residues" evidence="1">
    <location>
        <begin position="28"/>
        <end position="44"/>
    </location>
</feature>
<keyword evidence="3" id="KW-1185">Reference proteome</keyword>
<evidence type="ECO:0000313" key="3">
    <source>
        <dbReference type="Proteomes" id="UP000467840"/>
    </source>
</evidence>
<feature type="compositionally biased region" description="Basic and acidic residues" evidence="1">
    <location>
        <begin position="56"/>
        <end position="73"/>
    </location>
</feature>
<gene>
    <name evidence="2" type="ORF">GH714_025181</name>
</gene>
<sequence>MASVQADTPVQVVGDEQAEKSTQQTPVLEEKPATNEESEVVVHDGEEDDEEEEEEHEKTHEEETQNEVNDEHAGFPFIGDAEPTATFDDEAEAEVEEGDDMI</sequence>
<proteinExistence type="predicted"/>
<name>A0A6A6KWV3_HEVBR</name>
<feature type="compositionally biased region" description="Acidic residues" evidence="1">
    <location>
        <begin position="45"/>
        <end position="55"/>
    </location>
</feature>